<gene>
    <name evidence="2" type="ORF">PU648_28230</name>
</gene>
<dbReference type="SMART" id="SM01040">
    <property type="entry name" value="Bro-N"/>
    <property type="match status" value="1"/>
</dbReference>
<feature type="domain" description="Bro-N" evidence="1">
    <location>
        <begin position="6"/>
        <end position="126"/>
    </location>
</feature>
<dbReference type="EMBL" id="JARAKF010000001">
    <property type="protein sequence ID" value="MDU8996171.1"/>
    <property type="molecule type" value="Genomic_DNA"/>
</dbReference>
<name>A0ABU3UQI1_9ACTN</name>
<dbReference type="RefSeq" id="WP_316733906.1">
    <property type="nucleotide sequence ID" value="NZ_JARAKF010000001.1"/>
</dbReference>
<keyword evidence="3" id="KW-1185">Reference proteome</keyword>
<proteinExistence type="predicted"/>
<dbReference type="InterPro" id="IPR003497">
    <property type="entry name" value="BRO_N_domain"/>
</dbReference>
<dbReference type="PANTHER" id="PTHR36180">
    <property type="entry name" value="DNA-BINDING PROTEIN-RELATED-RELATED"/>
    <property type="match status" value="1"/>
</dbReference>
<dbReference type="PANTHER" id="PTHR36180:SF2">
    <property type="entry name" value="BRO FAMILY PROTEIN"/>
    <property type="match status" value="1"/>
</dbReference>
<evidence type="ECO:0000259" key="1">
    <source>
        <dbReference type="PROSITE" id="PS51750"/>
    </source>
</evidence>
<evidence type="ECO:0000313" key="2">
    <source>
        <dbReference type="EMBL" id="MDU8996171.1"/>
    </source>
</evidence>
<dbReference type="PROSITE" id="PS51750">
    <property type="entry name" value="BRO_N"/>
    <property type="match status" value="1"/>
</dbReference>
<dbReference type="Pfam" id="PF02498">
    <property type="entry name" value="Bro-N"/>
    <property type="match status" value="1"/>
</dbReference>
<comment type="caution">
    <text evidence="2">The sequence shown here is derived from an EMBL/GenBank/DDBJ whole genome shotgun (WGS) entry which is preliminary data.</text>
</comment>
<evidence type="ECO:0000313" key="3">
    <source>
        <dbReference type="Proteomes" id="UP001257627"/>
    </source>
</evidence>
<dbReference type="Proteomes" id="UP001257627">
    <property type="component" value="Unassembled WGS sequence"/>
</dbReference>
<accession>A0ABU3UQI1</accession>
<protein>
    <submittedName>
        <fullName evidence="2">BRO family protein</fullName>
    </submittedName>
</protein>
<sequence>MYEQDAIDVNDFVFAATGARVRRLTLADGEHWFPAADVAKDLGYTNTRQALLWHVAEDCQQSLEDLARSVYGVDALSKIAGHGLKKSMKMVNLQGLVRLVNGCTKPECEPFKAWVAEVVVTIQRDGCYDLEPAPVQPAPGGGVAYVVPQQVADAIVRLEERNIRADEEFAARAAERNELLAERNFLIPESNRLAAQREQLMAERNQLVRESNGDRSAMARNQDAMARSQEMILRSQEVIARSQEVIARSQDAMAVALGRMAESLDRIAGRMGAGGAGRKPPVMTPQELLAGWQARNLVVTADVHAVAAYLAPALVRGKAQYRLEDIAGRTGLTVERVHDSVRMLLKRGCMKQSGCGADGAPVYVLP</sequence>
<reference evidence="2 3" key="1">
    <citation type="submission" date="2023-02" db="EMBL/GenBank/DDBJ databases">
        <authorList>
            <person name="Maleckis M."/>
        </authorList>
    </citation>
    <scope>NUCLEOTIDE SEQUENCE [LARGE SCALE GENOMIC DNA]</scope>
    <source>
        <strain evidence="2 3">P8-A2</strain>
    </source>
</reference>
<organism evidence="2 3">
    <name type="scientific">Streptomyces mirabilis</name>
    <dbReference type="NCBI Taxonomy" id="68239"/>
    <lineage>
        <taxon>Bacteria</taxon>
        <taxon>Bacillati</taxon>
        <taxon>Actinomycetota</taxon>
        <taxon>Actinomycetes</taxon>
        <taxon>Kitasatosporales</taxon>
        <taxon>Streptomycetaceae</taxon>
        <taxon>Streptomyces</taxon>
    </lineage>
</organism>